<proteinExistence type="predicted"/>
<evidence type="ECO:0000259" key="1">
    <source>
        <dbReference type="Pfam" id="PF13471"/>
    </source>
</evidence>
<name>A0ABQ0BPT6_9FIRM</name>
<feature type="domain" description="Microcin J25-processing protein McjB C-terminal" evidence="1">
    <location>
        <begin position="49"/>
        <end position="135"/>
    </location>
</feature>
<dbReference type="Proteomes" id="UP001600941">
    <property type="component" value="Unassembled WGS sequence"/>
</dbReference>
<accession>A0ABQ0BPT6</accession>
<gene>
    <name evidence="2" type="ORF">K340107D12_13610</name>
</gene>
<dbReference type="EMBL" id="BAABZQ010000001">
    <property type="protein sequence ID" value="GAA6498545.1"/>
    <property type="molecule type" value="Genomic_DNA"/>
</dbReference>
<evidence type="ECO:0000313" key="2">
    <source>
        <dbReference type="EMBL" id="GAA6498545.1"/>
    </source>
</evidence>
<dbReference type="RefSeq" id="WP_227210408.1">
    <property type="nucleotide sequence ID" value="NZ_BAABZQ010000001.1"/>
</dbReference>
<comment type="caution">
    <text evidence="2">The sequence shown here is derived from an EMBL/GenBank/DDBJ whole genome shotgun (WGS) entry which is preliminary data.</text>
</comment>
<keyword evidence="3" id="KW-1185">Reference proteome</keyword>
<organism evidence="2 3">
    <name type="scientific">Blautia parvula</name>
    <dbReference type="NCBI Taxonomy" id="2877527"/>
    <lineage>
        <taxon>Bacteria</taxon>
        <taxon>Bacillati</taxon>
        <taxon>Bacillota</taxon>
        <taxon>Clostridia</taxon>
        <taxon>Lachnospirales</taxon>
        <taxon>Lachnospiraceae</taxon>
        <taxon>Blautia</taxon>
    </lineage>
</organism>
<protein>
    <recommendedName>
        <fullName evidence="1">Microcin J25-processing protein McjB C-terminal domain-containing protein</fullName>
    </recommendedName>
</protein>
<dbReference type="InterPro" id="IPR032708">
    <property type="entry name" value="McjB_C"/>
</dbReference>
<sequence length="152" mass="17505">MNLIRRGIRFIKYNEHKSLTLLAWIYSAVFRLQILYMDTKRLKCRWGAEGEESPKEADVPQYLYAKKVSYAVDQVCQKTKWESKCLVRALTAQKLLRRKKIATTLYLGCGLNENGKMIAHAWLRCGKMYVTGGDGRDYAIVDKFRAGGCGRE</sequence>
<evidence type="ECO:0000313" key="3">
    <source>
        <dbReference type="Proteomes" id="UP001600941"/>
    </source>
</evidence>
<dbReference type="Pfam" id="PF13471">
    <property type="entry name" value="Transglut_core3"/>
    <property type="match status" value="1"/>
</dbReference>
<dbReference type="InterPro" id="IPR053521">
    <property type="entry name" value="McjB-like"/>
</dbReference>
<dbReference type="NCBIfam" id="NF033537">
    <property type="entry name" value="lasso_biosyn_B2"/>
    <property type="match status" value="1"/>
</dbReference>
<reference evidence="2 3" key="1">
    <citation type="submission" date="2024-04" db="EMBL/GenBank/DDBJ databases">
        <title>Defined microbial consortia suppress multidrug-resistant proinflammatory Enterobacteriaceae via ecological control.</title>
        <authorList>
            <person name="Furuichi M."/>
            <person name="Kawaguchi T."/>
            <person name="Pust M."/>
            <person name="Yasuma K."/>
            <person name="Plichta D."/>
            <person name="Hasegawa N."/>
            <person name="Ohya T."/>
            <person name="Bhattarai S."/>
            <person name="Sasajima S."/>
            <person name="Aoto Y."/>
            <person name="Tuganbaev T."/>
            <person name="Yaginuma M."/>
            <person name="Ueda M."/>
            <person name="Okahashi N."/>
            <person name="Amafuji K."/>
            <person name="Kiridooshi Y."/>
            <person name="Sugita K."/>
            <person name="Strazar M."/>
            <person name="Skelly A."/>
            <person name="Suda W."/>
            <person name="Hattori M."/>
            <person name="Nakamoto N."/>
            <person name="Caballero S."/>
            <person name="Norman J."/>
            <person name="Olle B."/>
            <person name="Tanoue T."/>
            <person name="Arita M."/>
            <person name="Bucci V."/>
            <person name="Atarashi K."/>
            <person name="Xavier R."/>
            <person name="Honda K."/>
        </authorList>
    </citation>
    <scope>NUCLEOTIDE SEQUENCE [LARGE SCALE GENOMIC DNA]</scope>
    <source>
        <strain evidence="3">k34-0107-D12</strain>
    </source>
</reference>